<keyword evidence="1" id="KW-0812">Transmembrane</keyword>
<protein>
    <submittedName>
        <fullName evidence="3">Ion channel</fullName>
    </submittedName>
</protein>
<proteinExistence type="predicted"/>
<dbReference type="EMBL" id="FQXB01000005">
    <property type="protein sequence ID" value="SHH30875.1"/>
    <property type="molecule type" value="Genomic_DNA"/>
</dbReference>
<keyword evidence="1" id="KW-1133">Transmembrane helix</keyword>
<feature type="transmembrane region" description="Helical" evidence="1">
    <location>
        <begin position="85"/>
        <end position="103"/>
    </location>
</feature>
<dbReference type="OrthoDB" id="2974133at2"/>
<feature type="transmembrane region" description="Helical" evidence="1">
    <location>
        <begin position="115"/>
        <end position="137"/>
    </location>
</feature>
<dbReference type="Gene3D" id="1.10.287.70">
    <property type="match status" value="1"/>
</dbReference>
<dbReference type="Pfam" id="PF07885">
    <property type="entry name" value="Ion_trans_2"/>
    <property type="match status" value="1"/>
</dbReference>
<dbReference type="RefSeq" id="WP_072902014.1">
    <property type="nucleotide sequence ID" value="NZ_FQXB01000005.1"/>
</dbReference>
<dbReference type="AlphaFoldDB" id="A0A1M5RXB5"/>
<organism evidence="3 4">
    <name type="scientific">Cognatiyoonia sediminum</name>
    <dbReference type="NCBI Taxonomy" id="1508389"/>
    <lineage>
        <taxon>Bacteria</taxon>
        <taxon>Pseudomonadati</taxon>
        <taxon>Pseudomonadota</taxon>
        <taxon>Alphaproteobacteria</taxon>
        <taxon>Rhodobacterales</taxon>
        <taxon>Paracoccaceae</taxon>
        <taxon>Cognatiyoonia</taxon>
    </lineage>
</organism>
<name>A0A1M5RXB5_9RHOB</name>
<dbReference type="Proteomes" id="UP000184074">
    <property type="component" value="Unassembled WGS sequence"/>
</dbReference>
<feature type="transmembrane region" description="Helical" evidence="1">
    <location>
        <begin position="59"/>
        <end position="78"/>
    </location>
</feature>
<dbReference type="InterPro" id="IPR013099">
    <property type="entry name" value="K_chnl_dom"/>
</dbReference>
<feature type="transmembrane region" description="Helical" evidence="1">
    <location>
        <begin position="187"/>
        <end position="207"/>
    </location>
</feature>
<evidence type="ECO:0000256" key="1">
    <source>
        <dbReference type="SAM" id="Phobius"/>
    </source>
</evidence>
<dbReference type="SUPFAM" id="SSF81324">
    <property type="entry name" value="Voltage-gated potassium channels"/>
    <property type="match status" value="1"/>
</dbReference>
<evidence type="ECO:0000259" key="2">
    <source>
        <dbReference type="Pfam" id="PF07885"/>
    </source>
</evidence>
<evidence type="ECO:0000313" key="4">
    <source>
        <dbReference type="Proteomes" id="UP000184074"/>
    </source>
</evidence>
<sequence length="214" mass="23140">MVLKSGNFWLFMILGLNFWLVPIFELDEADEQFTDGLMAATLLAAVAIQGMAAPRFRKWAILAGIVILAAIAAEEILANLKYVENTVFAISFAAATALYFHTMTENLEEVTFDTVLAAACTYLLIGMFFAAIFGLVIEFDPNAFAAEGSVTGRYDMLYFSFATLTTLGAVDISPASDLAKMLTVFEAIVGLIYIAILVGAVVGSYAAKMSGRRH</sequence>
<feature type="transmembrane region" description="Helical" evidence="1">
    <location>
        <begin position="6"/>
        <end position="24"/>
    </location>
</feature>
<gene>
    <name evidence="3" type="ORF">SAMN05444003_2745</name>
</gene>
<keyword evidence="4" id="KW-1185">Reference proteome</keyword>
<reference evidence="3 4" key="1">
    <citation type="submission" date="2016-11" db="EMBL/GenBank/DDBJ databases">
        <authorList>
            <person name="Jaros S."/>
            <person name="Januszkiewicz K."/>
            <person name="Wedrychowicz H."/>
        </authorList>
    </citation>
    <scope>NUCLEOTIDE SEQUENCE [LARGE SCALE GENOMIC DNA]</scope>
    <source>
        <strain evidence="3 4">DSM 28715</strain>
    </source>
</reference>
<accession>A0A1M5RXB5</accession>
<feature type="domain" description="Potassium channel" evidence="2">
    <location>
        <begin position="132"/>
        <end position="201"/>
    </location>
</feature>
<keyword evidence="1" id="KW-0472">Membrane</keyword>
<feature type="transmembrane region" description="Helical" evidence="1">
    <location>
        <begin position="157"/>
        <end position="175"/>
    </location>
</feature>
<evidence type="ECO:0000313" key="3">
    <source>
        <dbReference type="EMBL" id="SHH30875.1"/>
    </source>
</evidence>
<dbReference type="STRING" id="1508389.SAMN05444003_2745"/>